<evidence type="ECO:0000313" key="1">
    <source>
        <dbReference type="Proteomes" id="UP000813463"/>
    </source>
</evidence>
<protein>
    <submittedName>
        <fullName evidence="2">Pentatricopeptide repeat-containing protein At4g18975, chloroplastic isoform X3</fullName>
    </submittedName>
</protein>
<accession>A0ABM3RBC9</accession>
<keyword evidence="1" id="KW-1185">Reference proteome</keyword>
<dbReference type="RefSeq" id="XP_056692917.1">
    <property type="nucleotide sequence ID" value="XM_056836939.1"/>
</dbReference>
<name>A0ABM3RBC9_SPIOL</name>
<gene>
    <name evidence="2" type="primary">LOC110775514</name>
</gene>
<dbReference type="PANTHER" id="PTHR47603:SF1">
    <property type="entry name" value="PPR CONTAINING-LIKE PROTEIN"/>
    <property type="match status" value="1"/>
</dbReference>
<dbReference type="GeneID" id="110775514"/>
<dbReference type="InterPro" id="IPR011990">
    <property type="entry name" value="TPR-like_helical_dom_sf"/>
</dbReference>
<dbReference type="PANTHER" id="PTHR47603">
    <property type="entry name" value="PPR CONTAINING-LIKE PROTEIN"/>
    <property type="match status" value="1"/>
</dbReference>
<proteinExistence type="predicted"/>
<organism evidence="1 2">
    <name type="scientific">Spinacia oleracea</name>
    <name type="common">Spinach</name>
    <dbReference type="NCBI Taxonomy" id="3562"/>
    <lineage>
        <taxon>Eukaryota</taxon>
        <taxon>Viridiplantae</taxon>
        <taxon>Streptophyta</taxon>
        <taxon>Embryophyta</taxon>
        <taxon>Tracheophyta</taxon>
        <taxon>Spermatophyta</taxon>
        <taxon>Magnoliopsida</taxon>
        <taxon>eudicotyledons</taxon>
        <taxon>Gunneridae</taxon>
        <taxon>Pentapetalae</taxon>
        <taxon>Caryophyllales</taxon>
        <taxon>Chenopodiaceae</taxon>
        <taxon>Chenopodioideae</taxon>
        <taxon>Anserineae</taxon>
        <taxon>Spinacia</taxon>
    </lineage>
</organism>
<sequence length="264" mass="30584">MLRLAARYVLQQSSQLGRVSCQSPKIWFSTMHQTEGQSQVTSNDFGKENSNDHSLFLGQKITRKEKTRFLINALFDLEDSKDAIYGTLDAWVAWEQNFPIAALKNVLLALEKEQQWHRVIQVIKWMLSKGQGTTVGTYQQLIRALDMDHRAEEAHNIWMKKIGNNLHSVPWQTCHLMISVYHRNNMLEHLVKETDQVTSSLPLAYMETITMIGLQIFNWHCRRAESSNFWKALSPDRNLLIPNLIGTPSMQCWFLGLQTQSILR</sequence>
<dbReference type="Proteomes" id="UP000813463">
    <property type="component" value="Chromosome 2"/>
</dbReference>
<dbReference type="Gene3D" id="1.25.40.10">
    <property type="entry name" value="Tetratricopeptide repeat domain"/>
    <property type="match status" value="1"/>
</dbReference>
<evidence type="ECO:0000313" key="2">
    <source>
        <dbReference type="RefSeq" id="XP_056692917.1"/>
    </source>
</evidence>
<reference evidence="1" key="1">
    <citation type="journal article" date="2021" name="Nat. Commun.">
        <title>Genomic analyses provide insights into spinach domestication and the genetic basis of agronomic traits.</title>
        <authorList>
            <person name="Cai X."/>
            <person name="Sun X."/>
            <person name="Xu C."/>
            <person name="Sun H."/>
            <person name="Wang X."/>
            <person name="Ge C."/>
            <person name="Zhang Z."/>
            <person name="Wang Q."/>
            <person name="Fei Z."/>
            <person name="Jiao C."/>
            <person name="Wang Q."/>
        </authorList>
    </citation>
    <scope>NUCLEOTIDE SEQUENCE [LARGE SCALE GENOMIC DNA]</scope>
    <source>
        <strain evidence="1">cv. Varoflay</strain>
    </source>
</reference>
<reference evidence="2" key="2">
    <citation type="submission" date="2025-08" db="UniProtKB">
        <authorList>
            <consortium name="RefSeq"/>
        </authorList>
    </citation>
    <scope>IDENTIFICATION</scope>
    <source>
        <tissue evidence="2">Leaf</tissue>
    </source>
</reference>